<keyword evidence="1" id="KW-1133">Transmembrane helix</keyword>
<dbReference type="AlphaFoldDB" id="A0A0D5NDI6"/>
<proteinExistence type="predicted"/>
<name>A0A0D5NDI6_9BACL</name>
<protein>
    <submittedName>
        <fullName evidence="2">Uncharacterized protein</fullName>
    </submittedName>
</protein>
<evidence type="ECO:0000256" key="1">
    <source>
        <dbReference type="SAM" id="Phobius"/>
    </source>
</evidence>
<feature type="transmembrane region" description="Helical" evidence="1">
    <location>
        <begin position="194"/>
        <end position="213"/>
    </location>
</feature>
<dbReference type="KEGG" id="pbj:VN24_00995"/>
<keyword evidence="3" id="KW-1185">Reference proteome</keyword>
<reference evidence="2 3" key="1">
    <citation type="journal article" date="2015" name="J. Biotechnol.">
        <title>Complete genome sequence of Paenibacillus beijingensis 7188(T) (=DSM 24997(T)), a novel rhizobacterium from jujube garden soil.</title>
        <authorList>
            <person name="Kwak Y."/>
            <person name="Shin J.H."/>
        </authorList>
    </citation>
    <scope>NUCLEOTIDE SEQUENCE [LARGE SCALE GENOMIC DNA]</scope>
    <source>
        <strain evidence="2 3">DSM 24997</strain>
    </source>
</reference>
<reference evidence="3" key="2">
    <citation type="submission" date="2015-03" db="EMBL/GenBank/DDBJ databases">
        <title>Genome sequence of Paenibacillus beijingensis strain DSM 24997T.</title>
        <authorList>
            <person name="Kwak Y."/>
            <person name="Shin J.-H."/>
        </authorList>
    </citation>
    <scope>NUCLEOTIDE SEQUENCE [LARGE SCALE GENOMIC DNA]</scope>
    <source>
        <strain evidence="3">DSM 24997</strain>
    </source>
</reference>
<keyword evidence="1" id="KW-0812">Transmembrane</keyword>
<feature type="transmembrane region" description="Helical" evidence="1">
    <location>
        <begin position="267"/>
        <end position="288"/>
    </location>
</feature>
<dbReference type="HOGENOM" id="CLU_550769_0_0_9"/>
<gene>
    <name evidence="2" type="ORF">VN24_00995</name>
</gene>
<evidence type="ECO:0000313" key="3">
    <source>
        <dbReference type="Proteomes" id="UP000032633"/>
    </source>
</evidence>
<evidence type="ECO:0000313" key="2">
    <source>
        <dbReference type="EMBL" id="AJY73459.1"/>
    </source>
</evidence>
<dbReference type="Proteomes" id="UP000032633">
    <property type="component" value="Chromosome"/>
</dbReference>
<sequence length="495" mass="56835">MKWKVAIVFMLAVLLLASTWAYHHRSEAVYDRIIHQRGYVVSLVKEHISSEFFLRPEWIPERNGDEKQLNLVIDDKFGTKIILEKIGKRERDFFIQLNAIPYPNRKLGQLLLTSFITPDGSFTTSGNFDRWVVTDPAGQDILHRNFGTGNGPGNISSIFIDDPYRDKFEQGAYVRFSGYNLYGYQQLDGELETYWIPILFLGLLLVLVALYRRRSVQENWLGWKLVGYLFLGGFTLSINEVKLPLGFTVYLLLFRKLKPNSKIKNKAALLGLLVYVSQLLVPAFAGMVDWHPREMAIRNVSIEQLGMDGVWKTVTAQAPVSKQAKLLSYEMVLSSRGEVLELTFRLVERDEGRFIHTDAVYDVQEQILTLKRSSTDQWLQYNRQISAEHFFARVVELHLMNLRSAGDHPYVKLELMEDGTPVNYGIKEGHKFGVDEKGVYEIVNEQLPVTGNWISACGFRVYAEHYSGCEDRVDYLFDIVGEGRWDGVPEANQVQ</sequence>
<dbReference type="PATRIC" id="fig|1126833.4.peg.225"/>
<organism evidence="2 3">
    <name type="scientific">Paenibacillus beijingensis</name>
    <dbReference type="NCBI Taxonomy" id="1126833"/>
    <lineage>
        <taxon>Bacteria</taxon>
        <taxon>Bacillati</taxon>
        <taxon>Bacillota</taxon>
        <taxon>Bacilli</taxon>
        <taxon>Bacillales</taxon>
        <taxon>Paenibacillaceae</taxon>
        <taxon>Paenibacillus</taxon>
    </lineage>
</organism>
<feature type="transmembrane region" description="Helical" evidence="1">
    <location>
        <begin position="225"/>
        <end position="247"/>
    </location>
</feature>
<accession>A0A0D5NDI6</accession>
<dbReference type="EMBL" id="CP011058">
    <property type="protein sequence ID" value="AJY73459.1"/>
    <property type="molecule type" value="Genomic_DNA"/>
</dbReference>
<keyword evidence="1" id="KW-0472">Membrane</keyword>